<evidence type="ECO:0000313" key="2">
    <source>
        <dbReference type="EMBL" id="PRP91527.1"/>
    </source>
</evidence>
<dbReference type="EMBL" id="PVNK01000239">
    <property type="protein sequence ID" value="PRP91527.1"/>
    <property type="molecule type" value="Genomic_DNA"/>
</dbReference>
<comment type="caution">
    <text evidence="2">The sequence shown here is derived from an EMBL/GenBank/DDBJ whole genome shotgun (WGS) entry which is preliminary data.</text>
</comment>
<keyword evidence="1" id="KW-1133">Transmembrane helix</keyword>
<keyword evidence="1" id="KW-0472">Membrane</keyword>
<dbReference type="RefSeq" id="WP_146156180.1">
    <property type="nucleotide sequence ID" value="NZ_PVNK01000239.1"/>
</dbReference>
<dbReference type="AlphaFoldDB" id="A0A2S9XFA8"/>
<gene>
    <name evidence="2" type="ORF">ENSA5_54350</name>
</gene>
<reference evidence="2 3" key="1">
    <citation type="submission" date="2018-03" db="EMBL/GenBank/DDBJ databases">
        <title>Draft Genome Sequences of the Obligatory Marine Myxobacteria Enhygromyxa salina SWB005.</title>
        <authorList>
            <person name="Poehlein A."/>
            <person name="Moghaddam J.A."/>
            <person name="Harms H."/>
            <person name="Alanjari M."/>
            <person name="Koenig G.M."/>
            <person name="Daniel R."/>
            <person name="Schaeberle T.F."/>
        </authorList>
    </citation>
    <scope>NUCLEOTIDE SEQUENCE [LARGE SCALE GENOMIC DNA]</scope>
    <source>
        <strain evidence="2 3">SWB005</strain>
    </source>
</reference>
<evidence type="ECO:0000256" key="1">
    <source>
        <dbReference type="SAM" id="Phobius"/>
    </source>
</evidence>
<proteinExistence type="predicted"/>
<feature type="transmembrane region" description="Helical" evidence="1">
    <location>
        <begin position="61"/>
        <end position="84"/>
    </location>
</feature>
<keyword evidence="3" id="KW-1185">Reference proteome</keyword>
<evidence type="ECO:0000313" key="3">
    <source>
        <dbReference type="Proteomes" id="UP000237968"/>
    </source>
</evidence>
<accession>A0A2S9XFA8</accession>
<keyword evidence="1" id="KW-0812">Transmembrane</keyword>
<protein>
    <submittedName>
        <fullName evidence="2">Uncharacterized protein</fullName>
    </submittedName>
</protein>
<sequence>MSRDDRSVAEAEQLLDDLAAREENGKNRRGAELIHFYFLYAGLAILTTSLAWAIIFQSVPVAVVGLIVGIPVGMYGNSLVIFSIKHQGWKQAKARIERAAFVARLNATTDCYRLWVQFGTEQGGRLADALARVPSAGEPVDWSRAEAIVCYNPAGNDPVVIQQVRLQ</sequence>
<dbReference type="Proteomes" id="UP000237968">
    <property type="component" value="Unassembled WGS sequence"/>
</dbReference>
<name>A0A2S9XFA8_9BACT</name>
<feature type="transmembrane region" description="Helical" evidence="1">
    <location>
        <begin position="36"/>
        <end position="55"/>
    </location>
</feature>
<organism evidence="2 3">
    <name type="scientific">Enhygromyxa salina</name>
    <dbReference type="NCBI Taxonomy" id="215803"/>
    <lineage>
        <taxon>Bacteria</taxon>
        <taxon>Pseudomonadati</taxon>
        <taxon>Myxococcota</taxon>
        <taxon>Polyangia</taxon>
        <taxon>Nannocystales</taxon>
        <taxon>Nannocystaceae</taxon>
        <taxon>Enhygromyxa</taxon>
    </lineage>
</organism>